<organism evidence="1 2">
    <name type="scientific">Neogobius melanostomus</name>
    <name type="common">round goby</name>
    <dbReference type="NCBI Taxonomy" id="47308"/>
    <lineage>
        <taxon>Eukaryota</taxon>
        <taxon>Metazoa</taxon>
        <taxon>Chordata</taxon>
        <taxon>Craniata</taxon>
        <taxon>Vertebrata</taxon>
        <taxon>Euteleostomi</taxon>
        <taxon>Actinopterygii</taxon>
        <taxon>Neopterygii</taxon>
        <taxon>Teleostei</taxon>
        <taxon>Neoteleostei</taxon>
        <taxon>Acanthomorphata</taxon>
        <taxon>Gobiaria</taxon>
        <taxon>Gobiiformes</taxon>
        <taxon>Gobioidei</taxon>
        <taxon>Gobiidae</taxon>
        <taxon>Benthophilinae</taxon>
        <taxon>Neogobiini</taxon>
        <taxon>Neogobius</taxon>
    </lineage>
</organism>
<evidence type="ECO:0000313" key="2">
    <source>
        <dbReference type="Proteomes" id="UP000694523"/>
    </source>
</evidence>
<dbReference type="Ensembl" id="ENSNMLT00000013987.1">
    <property type="protein sequence ID" value="ENSNMLP00000012380.1"/>
    <property type="gene ID" value="ENSNMLG00000008422.1"/>
</dbReference>
<dbReference type="Proteomes" id="UP000694523">
    <property type="component" value="Unplaced"/>
</dbReference>
<keyword evidence="2" id="KW-1185">Reference proteome</keyword>
<name>A0A8C6T3N0_9GOBI</name>
<dbReference type="AlphaFoldDB" id="A0A8C6T3N0"/>
<proteinExistence type="predicted"/>
<protein>
    <submittedName>
        <fullName evidence="1">Uncharacterized protein</fullName>
    </submittedName>
</protein>
<sequence length="274" mass="31534">GLIKLFGDTYHFCPVALKNSNVLFPCNGENAAKYRERIYYCSTPELFLQTPEQFASSDCSHALPPPYLRPKKLTGIQVKNKFPQQVELRGFCPVTYLDGKQRYEALVQGKMEFAVEYREQIYIFENKLKQDMFLRTPEFYWDQKLPDKIPPLCEPVPLSSLPNLGYLEQGVAVSVIKAVTAVGCLKPKYPFLSVQKSALLYVAYYLKAFNPRSTDYIRQKYKKKLAVFEENCALIPYLMSTMQGDYKPPSAQPMDFEFKLNMFLALEGKEKCPT</sequence>
<reference evidence="1" key="1">
    <citation type="submission" date="2025-08" db="UniProtKB">
        <authorList>
            <consortium name="Ensembl"/>
        </authorList>
    </citation>
    <scope>IDENTIFICATION</scope>
</reference>
<evidence type="ECO:0000313" key="1">
    <source>
        <dbReference type="Ensembl" id="ENSNMLP00000012380.1"/>
    </source>
</evidence>
<reference evidence="1" key="2">
    <citation type="submission" date="2025-09" db="UniProtKB">
        <authorList>
            <consortium name="Ensembl"/>
        </authorList>
    </citation>
    <scope>IDENTIFICATION</scope>
</reference>
<accession>A0A8C6T3N0</accession>